<dbReference type="GO" id="GO:0035861">
    <property type="term" value="C:site of double-strand break"/>
    <property type="evidence" value="ECO:0007669"/>
    <property type="project" value="TreeGrafter"/>
</dbReference>
<dbReference type="InterPro" id="IPR008984">
    <property type="entry name" value="SMAD_FHA_dom_sf"/>
</dbReference>
<dbReference type="AlphaFoldDB" id="A0A8C4QZF5"/>
<sequence length="350" mass="39835">MCIRRGELLKILVLGRGPEVDIRLVSHMSPLMLSRKHCTLTPTADGFWNIIDNKSLNGVFVNGIHLEPLVPYTLIPDDIVQLGIRLQNKTDPEFQYIFLKEPSLTPCHEHGSNKQDWCQNKDGKTGKTDFVEESSRVDHTIDHLATHLQATSSSQLLQKQTKKILVKGQQDVGQNCPEIVEQCTNDKVNDGIAQPGVMNRSECEERDLHRLNLCWQCLVIYNRESILDPQAKTRQKEAACHTMSVMESELQCSICSELFIKAMTLNCSHTFCSHCINEWRNRKAECPVCRKAVSTCTPSLAINLCVEHIVLGMDEDIQQHRRELLAARTKKEGVCVPCIVFLFFKLYFLF</sequence>
<reference evidence="11" key="2">
    <citation type="submission" date="2025-09" db="UniProtKB">
        <authorList>
            <consortium name="Ensembl"/>
        </authorList>
    </citation>
    <scope>IDENTIFICATION</scope>
</reference>
<keyword evidence="12" id="KW-1185">Reference proteome</keyword>
<dbReference type="GO" id="GO:0061630">
    <property type="term" value="F:ubiquitin protein ligase activity"/>
    <property type="evidence" value="ECO:0007669"/>
    <property type="project" value="TreeGrafter"/>
</dbReference>
<evidence type="ECO:0000256" key="6">
    <source>
        <dbReference type="ARBA" id="ARBA00022786"/>
    </source>
</evidence>
<comment type="similarity">
    <text evidence="1">Belongs to the CHFR family.</text>
</comment>
<dbReference type="Pfam" id="PF13445">
    <property type="entry name" value="zf-RING_UBOX"/>
    <property type="match status" value="1"/>
</dbReference>
<dbReference type="InterPro" id="IPR000253">
    <property type="entry name" value="FHA_dom"/>
</dbReference>
<reference evidence="11" key="1">
    <citation type="submission" date="2025-08" db="UniProtKB">
        <authorList>
            <consortium name="Ensembl"/>
        </authorList>
    </citation>
    <scope>IDENTIFICATION</scope>
</reference>
<organism evidence="11 12">
    <name type="scientific">Eptatretus burgeri</name>
    <name type="common">Inshore hagfish</name>
    <dbReference type="NCBI Taxonomy" id="7764"/>
    <lineage>
        <taxon>Eukaryota</taxon>
        <taxon>Metazoa</taxon>
        <taxon>Chordata</taxon>
        <taxon>Craniata</taxon>
        <taxon>Vertebrata</taxon>
        <taxon>Cyclostomata</taxon>
        <taxon>Myxini</taxon>
        <taxon>Myxiniformes</taxon>
        <taxon>Myxinidae</taxon>
        <taxon>Eptatretinae</taxon>
        <taxon>Eptatretus</taxon>
    </lineage>
</organism>
<evidence type="ECO:0000259" key="10">
    <source>
        <dbReference type="PROSITE" id="PS50089"/>
    </source>
</evidence>
<keyword evidence="4" id="KW-0479">Metal-binding</keyword>
<keyword evidence="7" id="KW-0862">Zinc</keyword>
<feature type="domain" description="RING-type" evidence="10">
    <location>
        <begin position="252"/>
        <end position="290"/>
    </location>
</feature>
<feature type="domain" description="FHA" evidence="9">
    <location>
        <begin position="12"/>
        <end position="66"/>
    </location>
</feature>
<dbReference type="SUPFAM" id="SSF57850">
    <property type="entry name" value="RING/U-box"/>
    <property type="match status" value="1"/>
</dbReference>
<keyword evidence="3" id="KW-0808">Transferase</keyword>
<evidence type="ECO:0000313" key="11">
    <source>
        <dbReference type="Ensembl" id="ENSEBUP00000022092.1"/>
    </source>
</evidence>
<evidence type="ECO:0000313" key="12">
    <source>
        <dbReference type="Proteomes" id="UP000694388"/>
    </source>
</evidence>
<dbReference type="PROSITE" id="PS50006">
    <property type="entry name" value="FHA_DOMAIN"/>
    <property type="match status" value="1"/>
</dbReference>
<evidence type="ECO:0000259" key="9">
    <source>
        <dbReference type="PROSITE" id="PS50006"/>
    </source>
</evidence>
<dbReference type="Proteomes" id="UP000694388">
    <property type="component" value="Unplaced"/>
</dbReference>
<dbReference type="PROSITE" id="PS50089">
    <property type="entry name" value="ZF_RING_2"/>
    <property type="match status" value="1"/>
</dbReference>
<evidence type="ECO:0000256" key="3">
    <source>
        <dbReference type="ARBA" id="ARBA00022679"/>
    </source>
</evidence>
<dbReference type="SMART" id="SM00184">
    <property type="entry name" value="RING"/>
    <property type="match status" value="1"/>
</dbReference>
<dbReference type="InterPro" id="IPR017907">
    <property type="entry name" value="Znf_RING_CS"/>
</dbReference>
<dbReference type="PROSITE" id="PS00518">
    <property type="entry name" value="ZF_RING_1"/>
    <property type="match status" value="1"/>
</dbReference>
<dbReference type="GO" id="GO:0006302">
    <property type="term" value="P:double-strand break repair"/>
    <property type="evidence" value="ECO:0007669"/>
    <property type="project" value="TreeGrafter"/>
</dbReference>
<dbReference type="GO" id="GO:0005634">
    <property type="term" value="C:nucleus"/>
    <property type="evidence" value="ECO:0007669"/>
    <property type="project" value="TreeGrafter"/>
</dbReference>
<dbReference type="SUPFAM" id="SSF49879">
    <property type="entry name" value="SMAD/FHA domain"/>
    <property type="match status" value="1"/>
</dbReference>
<dbReference type="InterPro" id="IPR001841">
    <property type="entry name" value="Znf_RING"/>
</dbReference>
<evidence type="ECO:0000256" key="7">
    <source>
        <dbReference type="ARBA" id="ARBA00022833"/>
    </source>
</evidence>
<accession>A0A8C4QZF5</accession>
<evidence type="ECO:0000256" key="5">
    <source>
        <dbReference type="ARBA" id="ARBA00022771"/>
    </source>
</evidence>
<dbReference type="SMART" id="SM00240">
    <property type="entry name" value="FHA"/>
    <property type="match status" value="1"/>
</dbReference>
<dbReference type="Gene3D" id="2.60.200.20">
    <property type="match status" value="1"/>
</dbReference>
<evidence type="ECO:0000256" key="2">
    <source>
        <dbReference type="ARBA" id="ARBA00017908"/>
    </source>
</evidence>
<dbReference type="Gene3D" id="3.30.40.10">
    <property type="entry name" value="Zinc/RING finger domain, C3HC4 (zinc finger)"/>
    <property type="match status" value="1"/>
</dbReference>
<dbReference type="GO" id="GO:0042393">
    <property type="term" value="F:histone binding"/>
    <property type="evidence" value="ECO:0007669"/>
    <property type="project" value="TreeGrafter"/>
</dbReference>
<dbReference type="OMA" id="FRYATSD"/>
<dbReference type="Pfam" id="PF00498">
    <property type="entry name" value="FHA"/>
    <property type="match status" value="1"/>
</dbReference>
<name>A0A8C4QZF5_EPTBU</name>
<dbReference type="InterPro" id="IPR013083">
    <property type="entry name" value="Znf_RING/FYVE/PHD"/>
</dbReference>
<evidence type="ECO:0000256" key="8">
    <source>
        <dbReference type="PROSITE-ProRule" id="PRU00175"/>
    </source>
</evidence>
<dbReference type="InterPro" id="IPR027370">
    <property type="entry name" value="Znf-RING_euk"/>
</dbReference>
<evidence type="ECO:0000256" key="1">
    <source>
        <dbReference type="ARBA" id="ARBA00005797"/>
    </source>
</evidence>
<dbReference type="GO" id="GO:0000151">
    <property type="term" value="C:ubiquitin ligase complex"/>
    <property type="evidence" value="ECO:0007669"/>
    <property type="project" value="TreeGrafter"/>
</dbReference>
<keyword evidence="6" id="KW-0833">Ubl conjugation pathway</keyword>
<dbReference type="PANTHER" id="PTHR15067:SF4">
    <property type="entry name" value="E3 UBIQUITIN-PROTEIN LIGASE RNF8"/>
    <property type="match status" value="1"/>
</dbReference>
<dbReference type="PANTHER" id="PTHR15067">
    <property type="entry name" value="E3 UBIQUITIN-PROTEIN LIGASE RNF8"/>
    <property type="match status" value="1"/>
</dbReference>
<dbReference type="GO" id="GO:0008270">
    <property type="term" value="F:zinc ion binding"/>
    <property type="evidence" value="ECO:0007669"/>
    <property type="project" value="UniProtKB-KW"/>
</dbReference>
<protein>
    <recommendedName>
        <fullName evidence="2">E3 ubiquitin-protein ligase CHFR</fullName>
    </recommendedName>
</protein>
<proteinExistence type="inferred from homology"/>
<dbReference type="GO" id="GO:0070936">
    <property type="term" value="P:protein K48-linked ubiquitination"/>
    <property type="evidence" value="ECO:0007669"/>
    <property type="project" value="TreeGrafter"/>
</dbReference>
<dbReference type="GO" id="GO:0006511">
    <property type="term" value="P:ubiquitin-dependent protein catabolic process"/>
    <property type="evidence" value="ECO:0007669"/>
    <property type="project" value="TreeGrafter"/>
</dbReference>
<dbReference type="GO" id="GO:0005829">
    <property type="term" value="C:cytosol"/>
    <property type="evidence" value="ECO:0007669"/>
    <property type="project" value="TreeGrafter"/>
</dbReference>
<keyword evidence="5 8" id="KW-0863">Zinc-finger</keyword>
<evidence type="ECO:0000256" key="4">
    <source>
        <dbReference type="ARBA" id="ARBA00022723"/>
    </source>
</evidence>
<dbReference type="Ensembl" id="ENSEBUT00000022668.1">
    <property type="protein sequence ID" value="ENSEBUP00000022092.1"/>
    <property type="gene ID" value="ENSEBUG00000013625.1"/>
</dbReference>